<feature type="compositionally biased region" description="Low complexity" evidence="7">
    <location>
        <begin position="68"/>
        <end position="78"/>
    </location>
</feature>
<evidence type="ECO:0000256" key="3">
    <source>
        <dbReference type="ARBA" id="ARBA00022722"/>
    </source>
</evidence>
<accession>A0AAU7CK78</accession>
<evidence type="ECO:0000256" key="6">
    <source>
        <dbReference type="HAMAP-Rule" id="MF_00337"/>
    </source>
</evidence>
<gene>
    <name evidence="6 8" type="primary">xseB</name>
    <name evidence="8" type="ORF">V5E97_07465</name>
</gene>
<comment type="function">
    <text evidence="6">Bidirectionally degrades single-stranded DNA into large acid-insoluble oligonucleotides, which are then degraded further into small acid-soluble oligonucleotides.</text>
</comment>
<name>A0AAU7CK78_9BACT</name>
<comment type="subcellular location">
    <subcellularLocation>
        <location evidence="6">Cytoplasm</location>
    </subcellularLocation>
</comment>
<comment type="similarity">
    <text evidence="1 6">Belongs to the XseB family.</text>
</comment>
<keyword evidence="2 6" id="KW-0963">Cytoplasm</keyword>
<dbReference type="Pfam" id="PF02609">
    <property type="entry name" value="Exonuc_VII_S"/>
    <property type="match status" value="1"/>
</dbReference>
<dbReference type="NCBIfam" id="TIGR01280">
    <property type="entry name" value="xseB"/>
    <property type="match status" value="1"/>
</dbReference>
<keyword evidence="3 6" id="KW-0540">Nuclease</keyword>
<protein>
    <recommendedName>
        <fullName evidence="6">Exodeoxyribonuclease 7 small subunit</fullName>
        <ecNumber evidence="6">3.1.11.6</ecNumber>
    </recommendedName>
    <alternativeName>
        <fullName evidence="6">Exodeoxyribonuclease VII small subunit</fullName>
        <shortName evidence="6">Exonuclease VII small subunit</shortName>
    </alternativeName>
</protein>
<dbReference type="GO" id="GO:0005829">
    <property type="term" value="C:cytosol"/>
    <property type="evidence" value="ECO:0007669"/>
    <property type="project" value="TreeGrafter"/>
</dbReference>
<dbReference type="PANTHER" id="PTHR34137:SF1">
    <property type="entry name" value="EXODEOXYRIBONUCLEASE 7 SMALL SUBUNIT"/>
    <property type="match status" value="1"/>
</dbReference>
<dbReference type="GO" id="GO:0009318">
    <property type="term" value="C:exodeoxyribonuclease VII complex"/>
    <property type="evidence" value="ECO:0007669"/>
    <property type="project" value="UniProtKB-UniRule"/>
</dbReference>
<evidence type="ECO:0000313" key="8">
    <source>
        <dbReference type="EMBL" id="XBH05858.1"/>
    </source>
</evidence>
<dbReference type="Gene3D" id="1.10.287.1040">
    <property type="entry name" value="Exonuclease VII, small subunit"/>
    <property type="match status" value="1"/>
</dbReference>
<comment type="catalytic activity">
    <reaction evidence="6">
        <text>Exonucleolytic cleavage in either 5'- to 3'- or 3'- to 5'-direction to yield nucleoside 5'-phosphates.</text>
        <dbReference type="EC" id="3.1.11.6"/>
    </reaction>
</comment>
<evidence type="ECO:0000256" key="4">
    <source>
        <dbReference type="ARBA" id="ARBA00022801"/>
    </source>
</evidence>
<reference evidence="8" key="1">
    <citation type="submission" date="2024-05" db="EMBL/GenBank/DDBJ databases">
        <title>Planctomycetes of the genus Singulisphaera possess chitinolytic capabilities.</title>
        <authorList>
            <person name="Ivanova A."/>
        </authorList>
    </citation>
    <scope>NUCLEOTIDE SEQUENCE</scope>
    <source>
        <strain evidence="8">Ch08T</strain>
    </source>
</reference>
<evidence type="ECO:0000256" key="7">
    <source>
        <dbReference type="SAM" id="MobiDB-lite"/>
    </source>
</evidence>
<sequence>MEPELEFEAALNELERIVGNLEGGEPALADALAKYERGIHLVARCQNLLDGADRTVALLSGVDANGQPLTTPFDTTATADRDRADSPAPKTPKTPKLNDGIPF</sequence>
<dbReference type="EMBL" id="CP155447">
    <property type="protein sequence ID" value="XBH05858.1"/>
    <property type="molecule type" value="Genomic_DNA"/>
</dbReference>
<proteinExistence type="inferred from homology"/>
<dbReference type="GO" id="GO:0008855">
    <property type="term" value="F:exodeoxyribonuclease VII activity"/>
    <property type="evidence" value="ECO:0007669"/>
    <property type="project" value="UniProtKB-UniRule"/>
</dbReference>
<dbReference type="AlphaFoldDB" id="A0AAU7CK78"/>
<dbReference type="EC" id="3.1.11.6" evidence="6"/>
<evidence type="ECO:0000256" key="2">
    <source>
        <dbReference type="ARBA" id="ARBA00022490"/>
    </source>
</evidence>
<dbReference type="HAMAP" id="MF_00337">
    <property type="entry name" value="Exonuc_7_S"/>
    <property type="match status" value="1"/>
</dbReference>
<dbReference type="RefSeq" id="WP_406698709.1">
    <property type="nucleotide sequence ID" value="NZ_CP155447.1"/>
</dbReference>
<dbReference type="PANTHER" id="PTHR34137">
    <property type="entry name" value="EXODEOXYRIBONUCLEASE 7 SMALL SUBUNIT"/>
    <property type="match status" value="1"/>
</dbReference>
<evidence type="ECO:0000256" key="1">
    <source>
        <dbReference type="ARBA" id="ARBA00009998"/>
    </source>
</evidence>
<keyword evidence="5 6" id="KW-0269">Exonuclease</keyword>
<dbReference type="GO" id="GO:0006308">
    <property type="term" value="P:DNA catabolic process"/>
    <property type="evidence" value="ECO:0007669"/>
    <property type="project" value="UniProtKB-UniRule"/>
</dbReference>
<dbReference type="InterPro" id="IPR003761">
    <property type="entry name" value="Exonuc_VII_S"/>
</dbReference>
<dbReference type="SUPFAM" id="SSF116842">
    <property type="entry name" value="XseB-like"/>
    <property type="match status" value="1"/>
</dbReference>
<organism evidence="8">
    <name type="scientific">Singulisphaera sp. Ch08</name>
    <dbReference type="NCBI Taxonomy" id="3120278"/>
    <lineage>
        <taxon>Bacteria</taxon>
        <taxon>Pseudomonadati</taxon>
        <taxon>Planctomycetota</taxon>
        <taxon>Planctomycetia</taxon>
        <taxon>Isosphaerales</taxon>
        <taxon>Isosphaeraceae</taxon>
        <taxon>Singulisphaera</taxon>
    </lineage>
</organism>
<keyword evidence="4 6" id="KW-0378">Hydrolase</keyword>
<dbReference type="InterPro" id="IPR037004">
    <property type="entry name" value="Exonuc_VII_ssu_sf"/>
</dbReference>
<feature type="region of interest" description="Disordered" evidence="7">
    <location>
        <begin position="64"/>
        <end position="103"/>
    </location>
</feature>
<evidence type="ECO:0000256" key="5">
    <source>
        <dbReference type="ARBA" id="ARBA00022839"/>
    </source>
</evidence>
<comment type="subunit">
    <text evidence="6">Heterooligomer composed of large and small subunits.</text>
</comment>